<protein>
    <submittedName>
        <fullName evidence="1">Uncharacterized protein</fullName>
    </submittedName>
</protein>
<proteinExistence type="predicted"/>
<keyword evidence="2" id="KW-1185">Reference proteome</keyword>
<sequence>MANHQPDTNLPERACLEDDLGDLARQLTLASDAIGHEVKAYDPEPGSHLDPKSPTFDERAWVKVLIRLSETDPQAAPSRFLGVAFKNLTQPIKVGEKWVWNLSVGILS</sequence>
<dbReference type="EMBL" id="MU970120">
    <property type="protein sequence ID" value="KAK9320683.1"/>
    <property type="molecule type" value="Genomic_DNA"/>
</dbReference>
<reference evidence="2" key="1">
    <citation type="journal article" date="2024" name="Front. Bioeng. Biotechnol.">
        <title>Genome-scale model development and genomic sequencing of the oleaginous clade Lipomyces.</title>
        <authorList>
            <person name="Czajka J.J."/>
            <person name="Han Y."/>
            <person name="Kim J."/>
            <person name="Mondo S.J."/>
            <person name="Hofstad B.A."/>
            <person name="Robles A."/>
            <person name="Haridas S."/>
            <person name="Riley R."/>
            <person name="LaButti K."/>
            <person name="Pangilinan J."/>
            <person name="Andreopoulos W."/>
            <person name="Lipzen A."/>
            <person name="Yan J."/>
            <person name="Wang M."/>
            <person name="Ng V."/>
            <person name="Grigoriev I.V."/>
            <person name="Spatafora J.W."/>
            <person name="Magnuson J.K."/>
            <person name="Baker S.E."/>
            <person name="Pomraning K.R."/>
        </authorList>
    </citation>
    <scope>NUCLEOTIDE SEQUENCE [LARGE SCALE GENOMIC DNA]</scope>
    <source>
        <strain evidence="2">CBS 10300</strain>
    </source>
</reference>
<evidence type="ECO:0000313" key="1">
    <source>
        <dbReference type="EMBL" id="KAK9320683.1"/>
    </source>
</evidence>
<accession>A0ACC3THK6</accession>
<evidence type="ECO:0000313" key="2">
    <source>
        <dbReference type="Proteomes" id="UP001489719"/>
    </source>
</evidence>
<organism evidence="1 2">
    <name type="scientific">Lipomyces orientalis</name>
    <dbReference type="NCBI Taxonomy" id="1233043"/>
    <lineage>
        <taxon>Eukaryota</taxon>
        <taxon>Fungi</taxon>
        <taxon>Dikarya</taxon>
        <taxon>Ascomycota</taxon>
        <taxon>Saccharomycotina</taxon>
        <taxon>Lipomycetes</taxon>
        <taxon>Lipomycetales</taxon>
        <taxon>Lipomycetaceae</taxon>
        <taxon>Lipomyces</taxon>
    </lineage>
</organism>
<dbReference type="Proteomes" id="UP001489719">
    <property type="component" value="Unassembled WGS sequence"/>
</dbReference>
<gene>
    <name evidence="1" type="ORF">V1517DRAFT_347971</name>
</gene>
<name>A0ACC3THK6_9ASCO</name>
<comment type="caution">
    <text evidence="1">The sequence shown here is derived from an EMBL/GenBank/DDBJ whole genome shotgun (WGS) entry which is preliminary data.</text>
</comment>